<protein>
    <submittedName>
        <fullName evidence="1">Uncharacterized protein</fullName>
    </submittedName>
</protein>
<sequence>MPKSSLASGILHDRVSSRYSKGREEDSVVWHKRPRRLDYEKHFGPFTNFLFEEKWTGRSRSIMRIISRLAAAHVSLINDGSFTRHRPVTMEGKKKSSSTDGQNKADMYDLLSLCCFV</sequence>
<proteinExistence type="predicted"/>
<name>A0ABD0JW03_9CAEN</name>
<reference evidence="1 2" key="1">
    <citation type="journal article" date="2023" name="Sci. Data">
        <title>Genome assembly of the Korean intertidal mud-creeper Batillaria attramentaria.</title>
        <authorList>
            <person name="Patra A.K."/>
            <person name="Ho P.T."/>
            <person name="Jun S."/>
            <person name="Lee S.J."/>
            <person name="Kim Y."/>
            <person name="Won Y.J."/>
        </authorList>
    </citation>
    <scope>NUCLEOTIDE SEQUENCE [LARGE SCALE GENOMIC DNA]</scope>
    <source>
        <strain evidence="1">Wonlab-2016</strain>
    </source>
</reference>
<accession>A0ABD0JW03</accession>
<keyword evidence="2" id="KW-1185">Reference proteome</keyword>
<dbReference type="AlphaFoldDB" id="A0ABD0JW03"/>
<dbReference type="Proteomes" id="UP001519460">
    <property type="component" value="Unassembled WGS sequence"/>
</dbReference>
<gene>
    <name evidence="1" type="ORF">BaRGS_00029503</name>
</gene>
<evidence type="ECO:0000313" key="1">
    <source>
        <dbReference type="EMBL" id="KAK7479255.1"/>
    </source>
</evidence>
<dbReference type="EMBL" id="JACVVK020000307">
    <property type="protein sequence ID" value="KAK7479255.1"/>
    <property type="molecule type" value="Genomic_DNA"/>
</dbReference>
<organism evidence="1 2">
    <name type="scientific">Batillaria attramentaria</name>
    <dbReference type="NCBI Taxonomy" id="370345"/>
    <lineage>
        <taxon>Eukaryota</taxon>
        <taxon>Metazoa</taxon>
        <taxon>Spiralia</taxon>
        <taxon>Lophotrochozoa</taxon>
        <taxon>Mollusca</taxon>
        <taxon>Gastropoda</taxon>
        <taxon>Caenogastropoda</taxon>
        <taxon>Sorbeoconcha</taxon>
        <taxon>Cerithioidea</taxon>
        <taxon>Batillariidae</taxon>
        <taxon>Batillaria</taxon>
    </lineage>
</organism>
<comment type="caution">
    <text evidence="1">The sequence shown here is derived from an EMBL/GenBank/DDBJ whole genome shotgun (WGS) entry which is preliminary data.</text>
</comment>
<evidence type="ECO:0000313" key="2">
    <source>
        <dbReference type="Proteomes" id="UP001519460"/>
    </source>
</evidence>